<evidence type="ECO:0000313" key="3">
    <source>
        <dbReference type="Proteomes" id="UP000005018"/>
    </source>
</evidence>
<dbReference type="AlphaFoldDB" id="H8X7Z8"/>
<protein>
    <submittedName>
        <fullName evidence="2">Uncharacterized protein</fullName>
    </submittedName>
</protein>
<accession>H8X7Z8</accession>
<evidence type="ECO:0000313" key="2">
    <source>
        <dbReference type="EMBL" id="CCG24097.1"/>
    </source>
</evidence>
<sequence>MIVLFNCFTFLLINYVLAKTNLETIEDSIDKTTSSTVYTNNNSQSNHCLQIQIDLQDVGDELANFINSSRKLNSDQLAFLSDVLRATDSSKVKLSIHDKPAKPSTFQFLTLRNYCSSMIQLFTNYILWLPNQIKSGWRYFADVLSQDMREERNKRIENHYNDARIYGQEGHIHYSYRPTFKFLNKIVVDHETISEILGKRIDKIKKGSNRVFYQPRMYRCFLIMRGTKLKSDTWVGTVVFGGDSHVSSASCSEVVSAAYNIETKSLVWYDSGKLV</sequence>
<dbReference type="EMBL" id="HE681723">
    <property type="protein sequence ID" value="CCG24097.1"/>
    <property type="molecule type" value="Genomic_DNA"/>
</dbReference>
<dbReference type="HOGENOM" id="CLU_1011933_0_0_1"/>
<dbReference type="Proteomes" id="UP000005018">
    <property type="component" value="Chromosome 5"/>
</dbReference>
<proteinExistence type="predicted"/>
<keyword evidence="3" id="KW-1185">Reference proteome</keyword>
<dbReference type="GeneID" id="14540748"/>
<feature type="signal peptide" evidence="1">
    <location>
        <begin position="1"/>
        <end position="18"/>
    </location>
</feature>
<dbReference type="RefSeq" id="XP_003870227.1">
    <property type="nucleotide sequence ID" value="XM_003870178.1"/>
</dbReference>
<feature type="chain" id="PRO_5003617221" evidence="1">
    <location>
        <begin position="19"/>
        <end position="275"/>
    </location>
</feature>
<dbReference type="KEGG" id="cot:CORT_0E05130"/>
<keyword evidence="1" id="KW-0732">Signal</keyword>
<reference evidence="2 3" key="1">
    <citation type="journal article" date="2012" name="PLoS ONE">
        <title>Sequence and analysis of the genome of the pathogenic yeast Candida orthopsilosis.</title>
        <authorList>
            <person name="Riccombeni A."/>
            <person name="Vidanes G."/>
            <person name="Proux-Wera E."/>
            <person name="Wolfe K.H."/>
            <person name="Butler G."/>
        </authorList>
    </citation>
    <scope>NUCLEOTIDE SEQUENCE [LARGE SCALE GENOMIC DNA]</scope>
    <source>
        <strain evidence="2 3">Co 90-125</strain>
    </source>
</reference>
<gene>
    <name evidence="2" type="ORF">CORT_0E05130</name>
</gene>
<name>H8X7Z8_CANO9</name>
<dbReference type="OrthoDB" id="4025689at2759"/>
<evidence type="ECO:0000256" key="1">
    <source>
        <dbReference type="SAM" id="SignalP"/>
    </source>
</evidence>
<organism evidence="2 3">
    <name type="scientific">Candida orthopsilosis (strain 90-125)</name>
    <name type="common">Yeast</name>
    <dbReference type="NCBI Taxonomy" id="1136231"/>
    <lineage>
        <taxon>Eukaryota</taxon>
        <taxon>Fungi</taxon>
        <taxon>Dikarya</taxon>
        <taxon>Ascomycota</taxon>
        <taxon>Saccharomycotina</taxon>
        <taxon>Pichiomycetes</taxon>
        <taxon>Debaryomycetaceae</taxon>
        <taxon>Candida/Lodderomyces clade</taxon>
        <taxon>Candida</taxon>
    </lineage>
</organism>